<dbReference type="GeneID" id="28814922"/>
<keyword evidence="2" id="KW-1185">Reference proteome</keyword>
<name>A0A194X444_MOLSC</name>
<reference evidence="1 2" key="1">
    <citation type="submission" date="2015-10" db="EMBL/GenBank/DDBJ databases">
        <title>Full genome of DAOMC 229536 Phialocephala scopiformis, a fungal endophyte of spruce producing the potent anti-insectan compound rugulosin.</title>
        <authorList>
            <consortium name="DOE Joint Genome Institute"/>
            <person name="Walker A.K."/>
            <person name="Frasz S.L."/>
            <person name="Seifert K.A."/>
            <person name="Miller J.D."/>
            <person name="Mondo S.J."/>
            <person name="Labutti K."/>
            <person name="Lipzen A."/>
            <person name="Dockter R."/>
            <person name="Kennedy M."/>
            <person name="Grigoriev I.V."/>
            <person name="Spatafora J.W."/>
        </authorList>
    </citation>
    <scope>NUCLEOTIDE SEQUENCE [LARGE SCALE GENOMIC DNA]</scope>
    <source>
        <strain evidence="1 2">CBS 120377</strain>
    </source>
</reference>
<dbReference type="Proteomes" id="UP000070700">
    <property type="component" value="Unassembled WGS sequence"/>
</dbReference>
<evidence type="ECO:0000313" key="2">
    <source>
        <dbReference type="Proteomes" id="UP000070700"/>
    </source>
</evidence>
<evidence type="ECO:0000313" key="1">
    <source>
        <dbReference type="EMBL" id="KUJ14953.1"/>
    </source>
</evidence>
<dbReference type="InParanoid" id="A0A194X444"/>
<dbReference type="KEGG" id="psco:LY89DRAFT_126000"/>
<proteinExistence type="predicted"/>
<organism evidence="1 2">
    <name type="scientific">Mollisia scopiformis</name>
    <name type="common">Conifer needle endophyte fungus</name>
    <name type="synonym">Phialocephala scopiformis</name>
    <dbReference type="NCBI Taxonomy" id="149040"/>
    <lineage>
        <taxon>Eukaryota</taxon>
        <taxon>Fungi</taxon>
        <taxon>Dikarya</taxon>
        <taxon>Ascomycota</taxon>
        <taxon>Pezizomycotina</taxon>
        <taxon>Leotiomycetes</taxon>
        <taxon>Helotiales</taxon>
        <taxon>Mollisiaceae</taxon>
        <taxon>Mollisia</taxon>
    </lineage>
</organism>
<dbReference type="EMBL" id="KQ947419">
    <property type="protein sequence ID" value="KUJ14953.1"/>
    <property type="molecule type" value="Genomic_DNA"/>
</dbReference>
<dbReference type="OrthoDB" id="10383216at2759"/>
<dbReference type="RefSeq" id="XP_018069308.1">
    <property type="nucleotide sequence ID" value="XM_018205196.1"/>
</dbReference>
<sequence length="143" mass="16901">MSYLRNKQHMRPRPRCTHRNVFKAPRIYTQEDHHITYIIDSYTIQITWFQSSHIPSQPSQKAAFERLVAEAALSLNQTEVHIRSKLQNDATEGGQVVHYDRHILVWFPKMKREAHVYVGPTEVVKIEELRVWRREGRVAVVLC</sequence>
<accession>A0A194X444</accession>
<dbReference type="AlphaFoldDB" id="A0A194X444"/>
<protein>
    <submittedName>
        <fullName evidence="1">Uncharacterized protein</fullName>
    </submittedName>
</protein>
<gene>
    <name evidence="1" type="ORF">LY89DRAFT_126000</name>
</gene>